<protein>
    <submittedName>
        <fullName evidence="4">Fumarylacetoacetate hydrolase family protein</fullName>
    </submittedName>
</protein>
<dbReference type="GO" id="GO:0019752">
    <property type="term" value="P:carboxylic acid metabolic process"/>
    <property type="evidence" value="ECO:0007669"/>
    <property type="project" value="UniProtKB-ARBA"/>
</dbReference>
<dbReference type="GO" id="GO:0046872">
    <property type="term" value="F:metal ion binding"/>
    <property type="evidence" value="ECO:0007669"/>
    <property type="project" value="UniProtKB-KW"/>
</dbReference>
<dbReference type="GO" id="GO:0016787">
    <property type="term" value="F:hydrolase activity"/>
    <property type="evidence" value="ECO:0007669"/>
    <property type="project" value="UniProtKB-KW"/>
</dbReference>
<comment type="similarity">
    <text evidence="1">Belongs to the FAH family.</text>
</comment>
<keyword evidence="4" id="KW-0378">Hydrolase</keyword>
<evidence type="ECO:0000256" key="1">
    <source>
        <dbReference type="ARBA" id="ARBA00010211"/>
    </source>
</evidence>
<accession>A0A3B0R4Q1</accession>
<reference evidence="4" key="1">
    <citation type="submission" date="2018-06" db="EMBL/GenBank/DDBJ databases">
        <authorList>
            <person name="Zhirakovskaya E."/>
        </authorList>
    </citation>
    <scope>NUCLEOTIDE SEQUENCE</scope>
</reference>
<dbReference type="SUPFAM" id="SSF56529">
    <property type="entry name" value="FAH"/>
    <property type="match status" value="1"/>
</dbReference>
<dbReference type="Pfam" id="PF01557">
    <property type="entry name" value="FAA_hydrolase"/>
    <property type="match status" value="1"/>
</dbReference>
<sequence length="282" mass="30762">MKLLRYGPKGKEKPGLLDADGKIRDLSGQIDDLTPENLTPKSLARLAKLKPAKLPLVKGRKRLGTPVTGIGNFVCVGLNYTDHAEELGMDLPAEPVLFSKHLACINGPYDDVVLPKRAKKADWEVELAFVIGTKAKNVSKKDAMKHIAGFTIVNDVSERAFQLEHGGQWMKGKSCDTFGPIGPFLVTPDEINKVQRLGLFTEINGKRMQDGTTKNMIFKINHLVSYISKFLTLMPGDIVCTGTPAGVGAGKKPQVFLKPGDVMRLGIEGLGEQVCKVVREKS</sequence>
<dbReference type="EMBL" id="UOEC01000039">
    <property type="protein sequence ID" value="VAV88240.1"/>
    <property type="molecule type" value="Genomic_DNA"/>
</dbReference>
<evidence type="ECO:0000259" key="3">
    <source>
        <dbReference type="Pfam" id="PF01557"/>
    </source>
</evidence>
<proteinExistence type="inferred from homology"/>
<dbReference type="AlphaFoldDB" id="A0A3B0R4Q1"/>
<feature type="domain" description="Fumarylacetoacetase-like C-terminal" evidence="3">
    <location>
        <begin position="73"/>
        <end position="278"/>
    </location>
</feature>
<organism evidence="4">
    <name type="scientific">hydrothermal vent metagenome</name>
    <dbReference type="NCBI Taxonomy" id="652676"/>
    <lineage>
        <taxon>unclassified sequences</taxon>
        <taxon>metagenomes</taxon>
        <taxon>ecological metagenomes</taxon>
    </lineage>
</organism>
<dbReference type="InterPro" id="IPR036663">
    <property type="entry name" value="Fumarylacetoacetase_C_sf"/>
</dbReference>
<dbReference type="PANTHER" id="PTHR42796">
    <property type="entry name" value="FUMARYLACETOACETATE HYDROLASE DOMAIN-CONTAINING PROTEIN 2A-RELATED"/>
    <property type="match status" value="1"/>
</dbReference>
<name>A0A3B0R4Q1_9ZZZZ</name>
<dbReference type="InterPro" id="IPR051121">
    <property type="entry name" value="FAH"/>
</dbReference>
<dbReference type="FunFam" id="3.90.850.10:FF:000002">
    <property type="entry name" value="2-hydroxyhepta-2,4-diene-1,7-dioate isomerase"/>
    <property type="match status" value="1"/>
</dbReference>
<dbReference type="GO" id="GO:0016853">
    <property type="term" value="F:isomerase activity"/>
    <property type="evidence" value="ECO:0007669"/>
    <property type="project" value="UniProtKB-ARBA"/>
</dbReference>
<evidence type="ECO:0000313" key="4">
    <source>
        <dbReference type="EMBL" id="VAV88240.1"/>
    </source>
</evidence>
<dbReference type="InterPro" id="IPR011234">
    <property type="entry name" value="Fumarylacetoacetase-like_C"/>
</dbReference>
<evidence type="ECO:0000256" key="2">
    <source>
        <dbReference type="ARBA" id="ARBA00022723"/>
    </source>
</evidence>
<dbReference type="Gene3D" id="3.90.850.10">
    <property type="entry name" value="Fumarylacetoacetase-like, C-terminal domain"/>
    <property type="match status" value="1"/>
</dbReference>
<keyword evidence="2" id="KW-0479">Metal-binding</keyword>
<gene>
    <name evidence="4" type="ORF">MNBD_ALPHA08-1042</name>
</gene>
<dbReference type="PANTHER" id="PTHR42796:SF4">
    <property type="entry name" value="FUMARYLACETOACETATE HYDROLASE DOMAIN-CONTAINING PROTEIN 2A"/>
    <property type="match status" value="1"/>
</dbReference>